<proteinExistence type="predicted"/>
<evidence type="ECO:0000313" key="2">
    <source>
        <dbReference type="Proteomes" id="UP001437256"/>
    </source>
</evidence>
<sequence length="93" mass="10523">MSSLERLPIELVEEVISCIEEDVKNLRLVSGHVSQAARRVLWSTHALVINFGPISVIKTYDGTKHVLDISKFNAVFIILQELRDSPNSPRRLI</sequence>
<dbReference type="Proteomes" id="UP001437256">
    <property type="component" value="Unassembled WGS sequence"/>
</dbReference>
<comment type="caution">
    <text evidence="1">The sequence shown here is derived from an EMBL/GenBank/DDBJ whole genome shotgun (WGS) entry which is preliminary data.</text>
</comment>
<protein>
    <recommendedName>
        <fullName evidence="3">F-box domain-containing protein</fullName>
    </recommendedName>
</protein>
<gene>
    <name evidence="1" type="ORF">AAF712_000683</name>
</gene>
<dbReference type="EMBL" id="JBBXMP010000002">
    <property type="protein sequence ID" value="KAL0071761.1"/>
    <property type="molecule type" value="Genomic_DNA"/>
</dbReference>
<accession>A0ABR3AEE0</accession>
<name>A0ABR3AEE0_9AGAR</name>
<organism evidence="1 2">
    <name type="scientific">Marasmius tenuissimus</name>
    <dbReference type="NCBI Taxonomy" id="585030"/>
    <lineage>
        <taxon>Eukaryota</taxon>
        <taxon>Fungi</taxon>
        <taxon>Dikarya</taxon>
        <taxon>Basidiomycota</taxon>
        <taxon>Agaricomycotina</taxon>
        <taxon>Agaricomycetes</taxon>
        <taxon>Agaricomycetidae</taxon>
        <taxon>Agaricales</taxon>
        <taxon>Marasmiineae</taxon>
        <taxon>Marasmiaceae</taxon>
        <taxon>Marasmius</taxon>
    </lineage>
</organism>
<keyword evidence="2" id="KW-1185">Reference proteome</keyword>
<evidence type="ECO:0000313" key="1">
    <source>
        <dbReference type="EMBL" id="KAL0071761.1"/>
    </source>
</evidence>
<reference evidence="1 2" key="1">
    <citation type="submission" date="2024-05" db="EMBL/GenBank/DDBJ databases">
        <title>A draft genome resource for the thread blight pathogen Marasmius tenuissimus strain MS-2.</title>
        <authorList>
            <person name="Yulfo-Soto G.E."/>
            <person name="Baruah I.K."/>
            <person name="Amoako-Attah I."/>
            <person name="Bukari Y."/>
            <person name="Meinhardt L.W."/>
            <person name="Bailey B.A."/>
            <person name="Cohen S.P."/>
        </authorList>
    </citation>
    <scope>NUCLEOTIDE SEQUENCE [LARGE SCALE GENOMIC DNA]</scope>
    <source>
        <strain evidence="1 2">MS-2</strain>
    </source>
</reference>
<evidence type="ECO:0008006" key="3">
    <source>
        <dbReference type="Google" id="ProtNLM"/>
    </source>
</evidence>